<evidence type="ECO:0000313" key="1">
    <source>
        <dbReference type="EMBL" id="KAK8982057.1"/>
    </source>
</evidence>
<comment type="caution">
    <text evidence="1">The sequence shown here is derived from an EMBL/GenBank/DDBJ whole genome shotgun (WGS) entry which is preliminary data.</text>
</comment>
<accession>A0ABR2P0V2</accession>
<reference evidence="1 2" key="1">
    <citation type="journal article" date="2024" name="G3 (Bethesda)">
        <title>Genome assembly of Hibiscus sabdariffa L. provides insights into metabolisms of medicinal natural products.</title>
        <authorList>
            <person name="Kim T."/>
        </authorList>
    </citation>
    <scope>NUCLEOTIDE SEQUENCE [LARGE SCALE GENOMIC DNA]</scope>
    <source>
        <strain evidence="1">TK-2024</strain>
        <tissue evidence="1">Old leaves</tissue>
    </source>
</reference>
<name>A0ABR2P0V2_9ROSI</name>
<dbReference type="EMBL" id="JBBPBN010000086">
    <property type="protein sequence ID" value="KAK8982057.1"/>
    <property type="molecule type" value="Genomic_DNA"/>
</dbReference>
<keyword evidence="2" id="KW-1185">Reference proteome</keyword>
<dbReference type="Proteomes" id="UP001396334">
    <property type="component" value="Unassembled WGS sequence"/>
</dbReference>
<sequence>MQKLLYTPLGKLFILQPSETSSPPHPLIPPGNALYALDKTHSGYSMKALKAFLNCPHPLDTLSDLTAYGSDGTILRDHDSSNYLKAINGVLRKHKKIVPSHMRLSEGSLLWPLLASPSPHLWSHDRTLESNVFSKNTEIMTGA</sequence>
<dbReference type="PANTHER" id="PTHR46483">
    <property type="entry name" value="PHOSPHOLIPASE A1 PLIP2, CHLOROPLASTIC"/>
    <property type="match status" value="1"/>
</dbReference>
<dbReference type="InterPro" id="IPR043367">
    <property type="entry name" value="PLIP1/2/3"/>
</dbReference>
<proteinExistence type="predicted"/>
<protein>
    <submittedName>
        <fullName evidence="1">Uncharacterized protein</fullName>
    </submittedName>
</protein>
<organism evidence="1 2">
    <name type="scientific">Hibiscus sabdariffa</name>
    <name type="common">roselle</name>
    <dbReference type="NCBI Taxonomy" id="183260"/>
    <lineage>
        <taxon>Eukaryota</taxon>
        <taxon>Viridiplantae</taxon>
        <taxon>Streptophyta</taxon>
        <taxon>Embryophyta</taxon>
        <taxon>Tracheophyta</taxon>
        <taxon>Spermatophyta</taxon>
        <taxon>Magnoliopsida</taxon>
        <taxon>eudicotyledons</taxon>
        <taxon>Gunneridae</taxon>
        <taxon>Pentapetalae</taxon>
        <taxon>rosids</taxon>
        <taxon>malvids</taxon>
        <taxon>Malvales</taxon>
        <taxon>Malvaceae</taxon>
        <taxon>Malvoideae</taxon>
        <taxon>Hibiscus</taxon>
    </lineage>
</organism>
<evidence type="ECO:0000313" key="2">
    <source>
        <dbReference type="Proteomes" id="UP001396334"/>
    </source>
</evidence>
<gene>
    <name evidence="1" type="ORF">V6N11_037236</name>
</gene>
<dbReference type="PANTHER" id="PTHR46483:SF1">
    <property type="entry name" value="PHOSPHOLIPASE A1 PLIP1, CHLOROPLASTIC"/>
    <property type="match status" value="1"/>
</dbReference>